<dbReference type="OrthoDB" id="2061576at2"/>
<protein>
    <recommendedName>
        <fullName evidence="3">DUF3168 domain-containing protein</fullName>
    </recommendedName>
</protein>
<dbReference type="Proteomes" id="UP000247612">
    <property type="component" value="Unassembled WGS sequence"/>
</dbReference>
<accession>A0A318KCN4</accession>
<dbReference type="RefSeq" id="WP_022938882.1">
    <property type="nucleotide sequence ID" value="NZ_CABKRQ010000007.1"/>
</dbReference>
<name>A0A318KCN4_9FIRM</name>
<dbReference type="STRING" id="1034346.GCA_000313565_02598"/>
<evidence type="ECO:0000313" key="2">
    <source>
        <dbReference type="Proteomes" id="UP000247612"/>
    </source>
</evidence>
<dbReference type="EMBL" id="QJKH01000022">
    <property type="protein sequence ID" value="PXX74650.1"/>
    <property type="molecule type" value="Genomic_DNA"/>
</dbReference>
<organism evidence="1 2">
    <name type="scientific">Dielma fastidiosa</name>
    <dbReference type="NCBI Taxonomy" id="1034346"/>
    <lineage>
        <taxon>Bacteria</taxon>
        <taxon>Bacillati</taxon>
        <taxon>Bacillota</taxon>
        <taxon>Erysipelotrichia</taxon>
        <taxon>Erysipelotrichales</taxon>
        <taxon>Erysipelotrichaceae</taxon>
        <taxon>Dielma</taxon>
    </lineage>
</organism>
<dbReference type="AlphaFoldDB" id="A0A318KCN4"/>
<evidence type="ECO:0008006" key="3">
    <source>
        <dbReference type="Google" id="ProtNLM"/>
    </source>
</evidence>
<reference evidence="1 2" key="1">
    <citation type="submission" date="2018-05" db="EMBL/GenBank/DDBJ databases">
        <title>Genomic Encyclopedia of Type Strains, Phase IV (KMG-IV): sequencing the most valuable type-strain genomes for metagenomic binning, comparative biology and taxonomic classification.</title>
        <authorList>
            <person name="Goeker M."/>
        </authorList>
    </citation>
    <scope>NUCLEOTIDE SEQUENCE [LARGE SCALE GENOMIC DNA]</scope>
    <source>
        <strain evidence="1 2">JC118</strain>
    </source>
</reference>
<comment type="caution">
    <text evidence="1">The sequence shown here is derived from an EMBL/GenBank/DDBJ whole genome shotgun (WGS) entry which is preliminary data.</text>
</comment>
<evidence type="ECO:0000313" key="1">
    <source>
        <dbReference type="EMBL" id="PXX74650.1"/>
    </source>
</evidence>
<sequence>MTPKELGHELSKILPTAFNLFKEKQKGDYAVFNYSINASGSDEQNQFINYEYNIELYTRNKEQDIENKIMSILDVRGIEYEISESVYIESEKRFMTVFTFSFLTLKEA</sequence>
<keyword evidence="2" id="KW-1185">Reference proteome</keyword>
<gene>
    <name evidence="1" type="ORF">DES51_12236</name>
</gene>
<proteinExistence type="predicted"/>